<evidence type="ECO:0000256" key="2">
    <source>
        <dbReference type="ARBA" id="ARBA00022737"/>
    </source>
</evidence>
<dbReference type="Proteomes" id="UP000078560">
    <property type="component" value="Unassembled WGS sequence"/>
</dbReference>
<evidence type="ECO:0000313" key="3">
    <source>
        <dbReference type="EMBL" id="SBS81846.1"/>
    </source>
</evidence>
<dbReference type="EMBL" id="FLQU01000188">
    <property type="protein sequence ID" value="SBS81846.1"/>
    <property type="molecule type" value="Genomic_DNA"/>
</dbReference>
<name>A0A1A8VRA5_PLAOA</name>
<dbReference type="AlphaFoldDB" id="A0A1A8VRA5"/>
<evidence type="ECO:0000313" key="6">
    <source>
        <dbReference type="Proteomes" id="UP000078560"/>
    </source>
</evidence>
<organism evidence="3 6">
    <name type="scientific">Plasmodium ovale curtisi</name>
    <dbReference type="NCBI Taxonomy" id="864141"/>
    <lineage>
        <taxon>Eukaryota</taxon>
        <taxon>Sar</taxon>
        <taxon>Alveolata</taxon>
        <taxon>Apicomplexa</taxon>
        <taxon>Aconoidasida</taxon>
        <taxon>Haemosporida</taxon>
        <taxon>Plasmodiidae</taxon>
        <taxon>Plasmodium</taxon>
        <taxon>Plasmodium (Plasmodium)</taxon>
    </lineage>
</organism>
<reference evidence="3" key="2">
    <citation type="submission" date="2016-05" db="EMBL/GenBank/DDBJ databases">
        <authorList>
            <person name="Lavstsen T."/>
            <person name="Jespersen J.S."/>
        </authorList>
    </citation>
    <scope>NUCLEOTIDE SEQUENCE [LARGE SCALE GENOMIC DNA]</scope>
</reference>
<dbReference type="Gene3D" id="3.80.10.10">
    <property type="entry name" value="Ribonuclease Inhibitor"/>
    <property type="match status" value="2"/>
</dbReference>
<dbReference type="SUPFAM" id="SSF52047">
    <property type="entry name" value="RNI-like"/>
    <property type="match status" value="1"/>
</dbReference>
<dbReference type="InterPro" id="IPR032675">
    <property type="entry name" value="LRR_dom_sf"/>
</dbReference>
<dbReference type="PROSITE" id="PS51450">
    <property type="entry name" value="LRR"/>
    <property type="match status" value="3"/>
</dbReference>
<evidence type="ECO:0000256" key="1">
    <source>
        <dbReference type="ARBA" id="ARBA00022614"/>
    </source>
</evidence>
<dbReference type="PANTHER" id="PTHR45617">
    <property type="entry name" value="LEUCINE RICH REPEAT FAMILY PROTEIN"/>
    <property type="match status" value="1"/>
</dbReference>
<sequence length="418" mass="49097">MRPQQEVTTFLLNFDYKTLLCGEMGYTSNSVEPCKVGEKGKESQSNRHNFTYIEREQESDQTYMNLILNFKKQKLTSEEEFDGYVELHKNSILHDIQRVQMSLEAYRGKWKDIIEERIRTDDNIYKERTDTESRETVHNCKDTKGEIPIFWELDLSHNRFRDISIDKIIAILTCHKIIGKEMILRVQNLRTLNLSKNNLCAFPHMQEVKFDNLMVLSLSNNSLGASDIARDYSRNTLKEGTFENLPNEDNVDKHYATLVAGGTLNDTAPNLIRLYLQNNKIKSLFFVNHLVNHHDKLTHINISFNMIQEFDFLPFLQNLEQLDLSFNTQLSHCYGERGDNKNVPKKENEYTENRFTDRNYCPCVGDNQDILFYNLLAKLKSAFPNLKKVNIKYTPIYDLIKSNIGERKNKKELNYWPF</sequence>
<evidence type="ECO:0000313" key="5">
    <source>
        <dbReference type="Proteomes" id="UP000078546"/>
    </source>
</evidence>
<accession>A0A1A8VRA5</accession>
<gene>
    <name evidence="4" type="ORF">POVCU1_011470</name>
    <name evidence="3" type="ORF">POVCU2_0012400</name>
</gene>
<keyword evidence="2" id="KW-0677">Repeat</keyword>
<proteinExistence type="predicted"/>
<evidence type="ECO:0000313" key="4">
    <source>
        <dbReference type="EMBL" id="SBS84816.1"/>
    </source>
</evidence>
<dbReference type="InterPro" id="IPR001611">
    <property type="entry name" value="Leu-rich_rpt"/>
</dbReference>
<keyword evidence="1" id="KW-0433">Leucine-rich repeat</keyword>
<protein>
    <submittedName>
        <fullName evidence="3">Leucine-rich repeat protein</fullName>
    </submittedName>
</protein>
<reference evidence="5 6" key="1">
    <citation type="submission" date="2016-05" db="EMBL/GenBank/DDBJ databases">
        <authorList>
            <person name="Naeem Raeece"/>
        </authorList>
    </citation>
    <scope>NUCLEOTIDE SEQUENCE [LARGE SCALE GENOMIC DNA]</scope>
</reference>
<dbReference type="EMBL" id="FLQV01000215">
    <property type="protein sequence ID" value="SBS84816.1"/>
    <property type="molecule type" value="Genomic_DNA"/>
</dbReference>
<dbReference type="Proteomes" id="UP000078546">
    <property type="component" value="Unassembled WGS sequence"/>
</dbReference>